<comment type="caution">
    <text evidence="1">The sequence shown here is derived from an EMBL/GenBank/DDBJ whole genome shotgun (WGS) entry which is preliminary data.</text>
</comment>
<protein>
    <submittedName>
        <fullName evidence="1">Uncharacterized protein</fullName>
    </submittedName>
</protein>
<organism evidence="1 2">
    <name type="scientific">Shouchella xiaoxiensis</name>
    <dbReference type="NCBI Taxonomy" id="766895"/>
    <lineage>
        <taxon>Bacteria</taxon>
        <taxon>Bacillati</taxon>
        <taxon>Bacillota</taxon>
        <taxon>Bacilli</taxon>
        <taxon>Bacillales</taxon>
        <taxon>Bacillaceae</taxon>
        <taxon>Shouchella</taxon>
    </lineage>
</organism>
<evidence type="ECO:0000313" key="2">
    <source>
        <dbReference type="Proteomes" id="UP001179280"/>
    </source>
</evidence>
<proteinExistence type="predicted"/>
<dbReference type="Proteomes" id="UP001179280">
    <property type="component" value="Unassembled WGS sequence"/>
</dbReference>
<reference evidence="1" key="1">
    <citation type="submission" date="2021-01" db="EMBL/GenBank/DDBJ databases">
        <title>Genomic Encyclopedia of Type Strains, Phase IV (KMG-IV): sequencing the most valuable type-strain genomes for metagenomic binning, comparative biology and taxonomic classification.</title>
        <authorList>
            <person name="Goeker M."/>
        </authorList>
    </citation>
    <scope>NUCLEOTIDE SEQUENCE</scope>
    <source>
        <strain evidence="1">DSM 21943</strain>
    </source>
</reference>
<sequence>MASVGILYHAESEWLGNNVQFQKPARELMQHQIDFDVMSVELVCNETIENQQFDLNHEYFQALIIPYSGMTHTIYTYDEKGLQYLAPVFPSANFRLGLKKKKPT</sequence>
<dbReference type="RefSeq" id="WP_204466797.1">
    <property type="nucleotide sequence ID" value="NZ_JAFBCV010000009.1"/>
</dbReference>
<gene>
    <name evidence="1" type="ORF">JOC54_002852</name>
</gene>
<name>A0ABS2SVP3_9BACI</name>
<accession>A0ABS2SVP3</accession>
<dbReference type="EMBL" id="JAFBCV010000009">
    <property type="protein sequence ID" value="MBM7839572.1"/>
    <property type="molecule type" value="Genomic_DNA"/>
</dbReference>
<evidence type="ECO:0000313" key="1">
    <source>
        <dbReference type="EMBL" id="MBM7839572.1"/>
    </source>
</evidence>
<keyword evidence="2" id="KW-1185">Reference proteome</keyword>